<feature type="signal peptide" evidence="4">
    <location>
        <begin position="1"/>
        <end position="24"/>
    </location>
</feature>
<dbReference type="Proteomes" id="UP001501459">
    <property type="component" value="Unassembled WGS sequence"/>
</dbReference>
<feature type="compositionally biased region" description="Acidic residues" evidence="3">
    <location>
        <begin position="202"/>
        <end position="212"/>
    </location>
</feature>
<dbReference type="InterPro" id="IPR051465">
    <property type="entry name" value="Cell_Envelope_Struct_Comp"/>
</dbReference>
<dbReference type="PANTHER" id="PTHR43308:SF1">
    <property type="entry name" value="OUTER MEMBRANE PROTEIN ALPHA"/>
    <property type="match status" value="1"/>
</dbReference>
<dbReference type="RefSeq" id="WP_343751534.1">
    <property type="nucleotide sequence ID" value="NZ_BAAADM010000026.1"/>
</dbReference>
<dbReference type="PANTHER" id="PTHR43308">
    <property type="entry name" value="OUTER MEMBRANE PROTEIN ALPHA-RELATED"/>
    <property type="match status" value="1"/>
</dbReference>
<evidence type="ECO:0000259" key="5">
    <source>
        <dbReference type="PROSITE" id="PS51272"/>
    </source>
</evidence>
<organism evidence="6 7">
    <name type="scientific">Lentibacillus halophilus</name>
    <dbReference type="NCBI Taxonomy" id="295065"/>
    <lineage>
        <taxon>Bacteria</taxon>
        <taxon>Bacillati</taxon>
        <taxon>Bacillota</taxon>
        <taxon>Bacilli</taxon>
        <taxon>Bacillales</taxon>
        <taxon>Bacillaceae</taxon>
        <taxon>Lentibacillus</taxon>
    </lineage>
</organism>
<keyword evidence="2" id="KW-0175">Coiled coil</keyword>
<proteinExistence type="predicted"/>
<keyword evidence="1 4" id="KW-0732">Signal</keyword>
<evidence type="ECO:0000256" key="4">
    <source>
        <dbReference type="SAM" id="SignalP"/>
    </source>
</evidence>
<protein>
    <recommendedName>
        <fullName evidence="5">SLH domain-containing protein</fullName>
    </recommendedName>
</protein>
<keyword evidence="7" id="KW-1185">Reference proteome</keyword>
<feature type="domain" description="SLH" evidence="5">
    <location>
        <begin position="90"/>
        <end position="151"/>
    </location>
</feature>
<comment type="caution">
    <text evidence="6">The sequence shown here is derived from an EMBL/GenBank/DDBJ whole genome shotgun (WGS) entry which is preliminary data.</text>
</comment>
<evidence type="ECO:0000256" key="1">
    <source>
        <dbReference type="ARBA" id="ARBA00022729"/>
    </source>
</evidence>
<feature type="coiled-coil region" evidence="2">
    <location>
        <begin position="440"/>
        <end position="467"/>
    </location>
</feature>
<feature type="chain" id="PRO_5045396656" description="SLH domain-containing protein" evidence="4">
    <location>
        <begin position="25"/>
        <end position="554"/>
    </location>
</feature>
<evidence type="ECO:0000313" key="7">
    <source>
        <dbReference type="Proteomes" id="UP001501459"/>
    </source>
</evidence>
<name>A0ABN0Z6J1_9BACI</name>
<gene>
    <name evidence="6" type="ORF">GCM10008983_09700</name>
</gene>
<dbReference type="InterPro" id="IPR001119">
    <property type="entry name" value="SLH_dom"/>
</dbReference>
<evidence type="ECO:0000313" key="6">
    <source>
        <dbReference type="EMBL" id="GAA0435191.1"/>
    </source>
</evidence>
<feature type="region of interest" description="Disordered" evidence="3">
    <location>
        <begin position="200"/>
        <end position="228"/>
    </location>
</feature>
<feature type="domain" description="SLH" evidence="5">
    <location>
        <begin position="26"/>
        <end position="89"/>
    </location>
</feature>
<reference evidence="6 7" key="1">
    <citation type="journal article" date="2019" name="Int. J. Syst. Evol. Microbiol.">
        <title>The Global Catalogue of Microorganisms (GCM) 10K type strain sequencing project: providing services to taxonomists for standard genome sequencing and annotation.</title>
        <authorList>
            <consortium name="The Broad Institute Genomics Platform"/>
            <consortium name="The Broad Institute Genome Sequencing Center for Infectious Disease"/>
            <person name="Wu L."/>
            <person name="Ma J."/>
        </authorList>
    </citation>
    <scope>NUCLEOTIDE SEQUENCE [LARGE SCALE GENOMIC DNA]</scope>
    <source>
        <strain evidence="6 7">JCM 12149</strain>
    </source>
</reference>
<dbReference type="PROSITE" id="PS51272">
    <property type="entry name" value="SLH"/>
    <property type="match status" value="2"/>
</dbReference>
<evidence type="ECO:0000256" key="3">
    <source>
        <dbReference type="SAM" id="MobiDB-lite"/>
    </source>
</evidence>
<dbReference type="Pfam" id="PF00395">
    <property type="entry name" value="SLH"/>
    <property type="match status" value="2"/>
</dbReference>
<sequence>MFKRGIWVAVFAVVVSLLAPGAKADAETSFSDVPEDFWAADAINRFANTGVIDGYEDGSFGVNDNLTRAQAAIILVNAKDLEKPDSDAVTNYFDDIQPDHPYADYIAAAGKSGIMSGSDGAFMPDKNLTRQQMASVLVSAFNLESGEESVDINLSNVSSSHEDNVQVLADLKITNQLKDFSPNENISRAQFSVMLAQSLDSKDDETDNDNGNDDGNGNGDDNGNDNNTEVTELLKKAYGNEQELDSYEFEGNANIELSLPESMKTTQEEKAMGMMLEDIQVDISGSYQKDPMMLDASVDVTMKGDMETTITIPMIMTEEKMWMKFPQTPAAPMPEELDGKFIEFDMQELQEMQGQPSIDTDVQTELAMAVQDLFIDTFGNDYYDKAEAGSYDLPEDVNAEHVLHFELTDDELQPFMETLLTGFVPGFFDILEKPEYSEALGLTEEDIKQAQKEFETMKENIDTITSEIDDTLQINTFEEYVAINDQNYIVHDTVDLDVDVSAEGETFGVSLSADQTKRNINGDISIDTPDADETVPVEELEGMMPTKPMEQDVS</sequence>
<evidence type="ECO:0000256" key="2">
    <source>
        <dbReference type="SAM" id="Coils"/>
    </source>
</evidence>
<accession>A0ABN0Z6J1</accession>
<dbReference type="EMBL" id="BAAADM010000026">
    <property type="protein sequence ID" value="GAA0435191.1"/>
    <property type="molecule type" value="Genomic_DNA"/>
</dbReference>